<sequence>MDYIDVTISTQSTWQDIFLYYLLSLTLLFFLLFMKITIEKRLSYILSVIGFFIIVMLGSIQLFIVKYGGYHEIISMFINLNSEVIRVGSVMFSILYALVLPRKFVNETRR</sequence>
<reference evidence="2 3" key="1">
    <citation type="submission" date="2018-02" db="EMBL/GenBank/DDBJ databases">
        <title>Five New Genomes of Indian Photorhabdus Isolates TSA.</title>
        <authorList>
            <person name="Dubay B."/>
            <person name="Somvanshi V.S."/>
        </authorList>
    </citation>
    <scope>NUCLEOTIDE SEQUENCE [LARGE SCALE GENOMIC DNA]</scope>
    <source>
        <strain evidence="2 3">H1</strain>
    </source>
</reference>
<keyword evidence="3" id="KW-1185">Reference proteome</keyword>
<feature type="transmembrane region" description="Helical" evidence="1">
    <location>
        <begin position="18"/>
        <end position="37"/>
    </location>
</feature>
<dbReference type="AlphaFoldDB" id="A0A2S8PWN6"/>
<name>A0A2S8PWN6_9GAMM</name>
<dbReference type="Proteomes" id="UP000239550">
    <property type="component" value="Unassembled WGS sequence"/>
</dbReference>
<protein>
    <submittedName>
        <fullName evidence="2">Uncharacterized protein</fullName>
    </submittedName>
</protein>
<feature type="transmembrane region" description="Helical" evidence="1">
    <location>
        <begin position="44"/>
        <end position="64"/>
    </location>
</feature>
<dbReference type="EMBL" id="PUWT01000058">
    <property type="protein sequence ID" value="PQQ23402.1"/>
    <property type="molecule type" value="Genomic_DNA"/>
</dbReference>
<gene>
    <name evidence="2" type="ORF">C6H66_19505</name>
</gene>
<keyword evidence="1" id="KW-0472">Membrane</keyword>
<evidence type="ECO:0000313" key="2">
    <source>
        <dbReference type="EMBL" id="PQQ23402.1"/>
    </source>
</evidence>
<organism evidence="2 3">
    <name type="scientific">Photorhabdus hindustanensis</name>
    <dbReference type="NCBI Taxonomy" id="2918802"/>
    <lineage>
        <taxon>Bacteria</taxon>
        <taxon>Pseudomonadati</taxon>
        <taxon>Pseudomonadota</taxon>
        <taxon>Gammaproteobacteria</taxon>
        <taxon>Enterobacterales</taxon>
        <taxon>Morganellaceae</taxon>
        <taxon>Photorhabdus</taxon>
    </lineage>
</organism>
<keyword evidence="1" id="KW-1133">Transmembrane helix</keyword>
<keyword evidence="1" id="KW-0812">Transmembrane</keyword>
<evidence type="ECO:0000256" key="1">
    <source>
        <dbReference type="SAM" id="Phobius"/>
    </source>
</evidence>
<evidence type="ECO:0000313" key="3">
    <source>
        <dbReference type="Proteomes" id="UP000239550"/>
    </source>
</evidence>
<feature type="transmembrane region" description="Helical" evidence="1">
    <location>
        <begin position="84"/>
        <end position="101"/>
    </location>
</feature>
<proteinExistence type="predicted"/>
<accession>A0A2S8PWN6</accession>
<comment type="caution">
    <text evidence="2">The sequence shown here is derived from an EMBL/GenBank/DDBJ whole genome shotgun (WGS) entry which is preliminary data.</text>
</comment>